<evidence type="ECO:0000313" key="8">
    <source>
        <dbReference type="EMBL" id="MPM49396.1"/>
    </source>
</evidence>
<evidence type="ECO:0000256" key="3">
    <source>
        <dbReference type="ARBA" id="ARBA00022692"/>
    </source>
</evidence>
<organism evidence="8">
    <name type="scientific">bioreactor metagenome</name>
    <dbReference type="NCBI Taxonomy" id="1076179"/>
    <lineage>
        <taxon>unclassified sequences</taxon>
        <taxon>metagenomes</taxon>
        <taxon>ecological metagenomes</taxon>
    </lineage>
</organism>
<evidence type="ECO:0000259" key="7">
    <source>
        <dbReference type="Pfam" id="PF06271"/>
    </source>
</evidence>
<reference evidence="8" key="1">
    <citation type="submission" date="2019-08" db="EMBL/GenBank/DDBJ databases">
        <authorList>
            <person name="Kucharzyk K."/>
            <person name="Murdoch R.W."/>
            <person name="Higgins S."/>
            <person name="Loffler F."/>
        </authorList>
    </citation>
    <scope>NUCLEOTIDE SEQUENCE</scope>
</reference>
<dbReference type="InterPro" id="IPR010432">
    <property type="entry name" value="RDD"/>
</dbReference>
<gene>
    <name evidence="8" type="ORF">SDC9_96125</name>
</gene>
<sequence>MACWLYEGMLMFGVVFIAGYLYSSLTQTRNALDNRHGLQTFLFVVFGIYFVWFWAKGQTLAMKTWNIRVVDTQGRSISQARAFKRYVFSWLWFLPPLLASWATHLSAAESCVILGGWIAVWALLSRFHPERQFWHDAWAGTRLIHSAPLARTRRTKA</sequence>
<dbReference type="EMBL" id="VSSQ01012508">
    <property type="protein sequence ID" value="MPM49396.1"/>
    <property type="molecule type" value="Genomic_DNA"/>
</dbReference>
<accession>A0A645A902</accession>
<comment type="subcellular location">
    <subcellularLocation>
        <location evidence="1">Cell membrane</location>
        <topology evidence="1">Multi-pass membrane protein</topology>
    </subcellularLocation>
</comment>
<evidence type="ECO:0000256" key="6">
    <source>
        <dbReference type="SAM" id="Phobius"/>
    </source>
</evidence>
<comment type="caution">
    <text evidence="8">The sequence shown here is derived from an EMBL/GenBank/DDBJ whole genome shotgun (WGS) entry which is preliminary data.</text>
</comment>
<dbReference type="Pfam" id="PF06271">
    <property type="entry name" value="RDD"/>
    <property type="match status" value="1"/>
</dbReference>
<evidence type="ECO:0000256" key="5">
    <source>
        <dbReference type="ARBA" id="ARBA00023136"/>
    </source>
</evidence>
<keyword evidence="2" id="KW-1003">Cell membrane</keyword>
<evidence type="ECO:0000256" key="1">
    <source>
        <dbReference type="ARBA" id="ARBA00004651"/>
    </source>
</evidence>
<feature type="domain" description="RDD" evidence="7">
    <location>
        <begin position="10"/>
        <end position="140"/>
    </location>
</feature>
<dbReference type="InterPro" id="IPR051791">
    <property type="entry name" value="Pra-immunoreactive"/>
</dbReference>
<keyword evidence="5 6" id="KW-0472">Membrane</keyword>
<protein>
    <recommendedName>
        <fullName evidence="7">RDD domain-containing protein</fullName>
    </recommendedName>
</protein>
<keyword evidence="3 6" id="KW-0812">Transmembrane</keyword>
<dbReference type="PANTHER" id="PTHR36115">
    <property type="entry name" value="PROLINE-RICH ANTIGEN HOMOLOG-RELATED"/>
    <property type="match status" value="1"/>
</dbReference>
<feature type="transmembrane region" description="Helical" evidence="6">
    <location>
        <begin position="37"/>
        <end position="55"/>
    </location>
</feature>
<evidence type="ECO:0000256" key="4">
    <source>
        <dbReference type="ARBA" id="ARBA00022989"/>
    </source>
</evidence>
<dbReference type="PANTHER" id="PTHR36115:SF10">
    <property type="entry name" value="RDD DOMAIN-CONTAINING PROTEIN"/>
    <property type="match status" value="1"/>
</dbReference>
<name>A0A645A902_9ZZZZ</name>
<dbReference type="GO" id="GO:0005886">
    <property type="term" value="C:plasma membrane"/>
    <property type="evidence" value="ECO:0007669"/>
    <property type="project" value="UniProtKB-SubCell"/>
</dbReference>
<proteinExistence type="predicted"/>
<dbReference type="AlphaFoldDB" id="A0A645A902"/>
<feature type="transmembrane region" description="Helical" evidence="6">
    <location>
        <begin position="101"/>
        <end position="124"/>
    </location>
</feature>
<evidence type="ECO:0000256" key="2">
    <source>
        <dbReference type="ARBA" id="ARBA00022475"/>
    </source>
</evidence>
<feature type="transmembrane region" description="Helical" evidence="6">
    <location>
        <begin position="6"/>
        <end position="25"/>
    </location>
</feature>
<keyword evidence="4 6" id="KW-1133">Transmembrane helix</keyword>